<dbReference type="Proteomes" id="UP000259636">
    <property type="component" value="Chromosome"/>
</dbReference>
<reference evidence="2 3" key="1">
    <citation type="submission" date="2018-08" db="EMBL/GenBank/DDBJ databases">
        <authorList>
            <person name="Ferrada E.E."/>
            <person name="Latorre B.A."/>
        </authorList>
    </citation>
    <scope>NUCLEOTIDE SEQUENCE [LARGE SCALE GENOMIC DNA]</scope>
    <source>
        <strain evidence="2 3">VK-A60T</strain>
    </source>
</reference>
<dbReference type="EMBL" id="CP031742">
    <property type="protein sequence ID" value="AXQ55548.1"/>
    <property type="molecule type" value="Genomic_DNA"/>
</dbReference>
<accession>A0A385DAZ7</accession>
<evidence type="ECO:0008006" key="4">
    <source>
        <dbReference type="Google" id="ProtNLM"/>
    </source>
</evidence>
<sequence length="133" mass="14276">MSTRARKNTRGRTAAALIALTAGLLLTTTACADAKKADPQEKAFPFSGKKLNVRTNDNPTDLVPADIEDVRVTLWFHEGASLGGSDITWELKGDTLDLDASCSGLADCDTKFRVEVPRDLTVLRNGKATDLKG</sequence>
<evidence type="ECO:0000256" key="1">
    <source>
        <dbReference type="SAM" id="SignalP"/>
    </source>
</evidence>
<feature type="chain" id="PRO_5017478488" description="Lipoprotein" evidence="1">
    <location>
        <begin position="33"/>
        <end position="133"/>
    </location>
</feature>
<dbReference type="KEGG" id="sky:D0C37_13655"/>
<keyword evidence="1" id="KW-0732">Signal</keyword>
<gene>
    <name evidence="2" type="ORF">D0C37_13655</name>
</gene>
<protein>
    <recommendedName>
        <fullName evidence="4">Lipoprotein</fullName>
    </recommendedName>
</protein>
<feature type="signal peptide" evidence="1">
    <location>
        <begin position="1"/>
        <end position="32"/>
    </location>
</feature>
<dbReference type="GeneID" id="300115226"/>
<evidence type="ECO:0000313" key="3">
    <source>
        <dbReference type="Proteomes" id="UP000259636"/>
    </source>
</evidence>
<evidence type="ECO:0000313" key="2">
    <source>
        <dbReference type="EMBL" id="AXQ55548.1"/>
    </source>
</evidence>
<dbReference type="RefSeq" id="WP_101278645.1">
    <property type="nucleotide sequence ID" value="NZ_CP031742.1"/>
</dbReference>
<name>A0A385DAZ7_9ACTN</name>
<dbReference type="AlphaFoldDB" id="A0A385DAZ7"/>
<organism evidence="2 3">
    <name type="scientific">Streptomyces koyangensis</name>
    <dbReference type="NCBI Taxonomy" id="188770"/>
    <lineage>
        <taxon>Bacteria</taxon>
        <taxon>Bacillati</taxon>
        <taxon>Actinomycetota</taxon>
        <taxon>Actinomycetes</taxon>
        <taxon>Kitasatosporales</taxon>
        <taxon>Streptomycetaceae</taxon>
        <taxon>Streptomyces</taxon>
        <taxon>Streptomyces aurantiacus group</taxon>
    </lineage>
</organism>
<proteinExistence type="predicted"/>
<dbReference type="PROSITE" id="PS51257">
    <property type="entry name" value="PROKAR_LIPOPROTEIN"/>
    <property type="match status" value="1"/>
</dbReference>